<proteinExistence type="predicted"/>
<evidence type="ECO:0000313" key="2">
    <source>
        <dbReference type="EMBL" id="KPJ69552.1"/>
    </source>
</evidence>
<feature type="transmembrane region" description="Helical" evidence="1">
    <location>
        <begin position="39"/>
        <end position="57"/>
    </location>
</feature>
<keyword evidence="1" id="KW-0812">Transmembrane</keyword>
<dbReference type="EMBL" id="LIZX01000022">
    <property type="protein sequence ID" value="KPJ69552.1"/>
    <property type="molecule type" value="Genomic_DNA"/>
</dbReference>
<feature type="transmembrane region" description="Helical" evidence="1">
    <location>
        <begin position="63"/>
        <end position="83"/>
    </location>
</feature>
<keyword evidence="1" id="KW-1133">Transmembrane helix</keyword>
<gene>
    <name evidence="2" type="ORF">AMJ44_03575</name>
</gene>
<dbReference type="AlphaFoldDB" id="A0A0S7Y4C2"/>
<accession>A0A0S7Y4C2</accession>
<dbReference type="Proteomes" id="UP000051861">
    <property type="component" value="Unassembled WGS sequence"/>
</dbReference>
<protein>
    <submittedName>
        <fullName evidence="2">Uncharacterized protein</fullName>
    </submittedName>
</protein>
<keyword evidence="1" id="KW-0472">Membrane</keyword>
<evidence type="ECO:0000256" key="1">
    <source>
        <dbReference type="SAM" id="Phobius"/>
    </source>
</evidence>
<evidence type="ECO:0000313" key="3">
    <source>
        <dbReference type="Proteomes" id="UP000051861"/>
    </source>
</evidence>
<reference evidence="2 3" key="1">
    <citation type="journal article" date="2015" name="Microbiome">
        <title>Genomic resolution of linkages in carbon, nitrogen, and sulfur cycling among widespread estuary sediment bacteria.</title>
        <authorList>
            <person name="Baker B.J."/>
            <person name="Lazar C.S."/>
            <person name="Teske A.P."/>
            <person name="Dick G.J."/>
        </authorList>
    </citation>
    <scope>NUCLEOTIDE SEQUENCE [LARGE SCALE GENOMIC DNA]</scope>
    <source>
        <strain evidence="2">DG_54_3</strain>
    </source>
</reference>
<comment type="caution">
    <text evidence="2">The sequence shown here is derived from an EMBL/GenBank/DDBJ whole genome shotgun (WGS) entry which is preliminary data.</text>
</comment>
<name>A0A0S7Y4C2_UNCSA</name>
<sequence length="110" mass="12382">MEQVGLIFRLIHFLGLAILMCGILCQLTVKIRTVNWEMMAGATTQFVSGLILVGLRWPDVNLLRAGVKLALLLIILAFLLIYRKKELSKLLYSTILILALADIVLAVFWQ</sequence>
<feature type="transmembrane region" description="Helical" evidence="1">
    <location>
        <begin position="90"/>
        <end position="109"/>
    </location>
</feature>
<organism evidence="2 3">
    <name type="scientific">candidate division WOR-1 bacterium DG_54_3</name>
    <dbReference type="NCBI Taxonomy" id="1703775"/>
    <lineage>
        <taxon>Bacteria</taxon>
        <taxon>Bacillati</taxon>
        <taxon>Saganbacteria</taxon>
    </lineage>
</organism>
<feature type="transmembrane region" description="Helical" evidence="1">
    <location>
        <begin position="6"/>
        <end position="27"/>
    </location>
</feature>